<dbReference type="Pfam" id="PF13181">
    <property type="entry name" value="TPR_8"/>
    <property type="match status" value="2"/>
</dbReference>
<sequence>MPQMDPLFMAMSCYRRRKFEQCVDITTNLLDKNPNDQVAWLLKMRALTEQLYVDETEVADIGLVDILDDNAFHQAPMPGTSMRQPTADANSGMNGPSPAMRPTTMSGRPITGMLRLGTQSTQGGKSMENALKTARTAATARPITGATGRFVRLGTASMLSTPDGPFLQVGRLNLPKYAQKEAIARSLFEHLFHHANDIRTALQLAILANETFQNKDWWWLVQIGKSYHRLDMFRDSEKYYLLSLEIQPMVDTYLYLAKVYLRLDQPLLSIKKLQEGLEKFPLELCLVQAIARVYEGLNNIPQSIEHYRQVLKLDNTNIEAIACIAANHFYNDQPEISLKFYRRLLQMGISSSAIFTNIGLCCFHAQQYDMIVACFLKALASATTDEERAEIWYNIGEMALYTTDINLAIQCFRLALVHNNDHAEAYNNLGLVELQRENNEIGQAYLQTAQSLAPHMFEPYFNYGKSMYQQGDLQNSFRAIKSSLDIYKNHSDSKQIYDELKKNVFRTLMSSFIFFVL</sequence>
<gene>
    <name evidence="2" type="ORF">BJG266_LOCUS38914</name>
    <name evidence="3" type="ORF">QVE165_LOCUS55801</name>
</gene>
<dbReference type="PANTHER" id="PTHR44177:SF1">
    <property type="entry name" value="TETRATRICOPEPTIDE REPEAT PROTEIN 8"/>
    <property type="match status" value="1"/>
</dbReference>
<comment type="caution">
    <text evidence="3">The sequence shown here is derived from an EMBL/GenBank/DDBJ whole genome shotgun (WGS) entry which is preliminary data.</text>
</comment>
<accession>A0A816CIK8</accession>
<dbReference type="InterPro" id="IPR011990">
    <property type="entry name" value="TPR-like_helical_dom_sf"/>
</dbReference>
<dbReference type="SUPFAM" id="SSF48452">
    <property type="entry name" value="TPR-like"/>
    <property type="match status" value="1"/>
</dbReference>
<reference evidence="3" key="1">
    <citation type="submission" date="2021-02" db="EMBL/GenBank/DDBJ databases">
        <authorList>
            <person name="Nowell W R."/>
        </authorList>
    </citation>
    <scope>NUCLEOTIDE SEQUENCE</scope>
</reference>
<dbReference type="OrthoDB" id="421121at2759"/>
<dbReference type="InterPro" id="IPR019734">
    <property type="entry name" value="TPR_rpt"/>
</dbReference>
<dbReference type="PANTHER" id="PTHR44177">
    <property type="entry name" value="TETRATRICOPEPTIDE REPEAT PROTEIN 8"/>
    <property type="match status" value="1"/>
</dbReference>
<dbReference type="SMART" id="SM00028">
    <property type="entry name" value="TPR"/>
    <property type="match status" value="6"/>
</dbReference>
<evidence type="ECO:0008006" key="5">
    <source>
        <dbReference type="Google" id="ProtNLM"/>
    </source>
</evidence>
<name>A0A816CIK8_9BILA</name>
<protein>
    <recommendedName>
        <fullName evidence="5">Tetratricopeptide repeat protein 8</fullName>
    </recommendedName>
</protein>
<dbReference type="GO" id="GO:0036064">
    <property type="term" value="C:ciliary basal body"/>
    <property type="evidence" value="ECO:0007669"/>
    <property type="project" value="TreeGrafter"/>
</dbReference>
<dbReference type="PROSITE" id="PS50005">
    <property type="entry name" value="TPR"/>
    <property type="match status" value="1"/>
</dbReference>
<dbReference type="Proteomes" id="UP000663832">
    <property type="component" value="Unassembled WGS sequence"/>
</dbReference>
<organism evidence="3 4">
    <name type="scientific">Adineta steineri</name>
    <dbReference type="NCBI Taxonomy" id="433720"/>
    <lineage>
        <taxon>Eukaryota</taxon>
        <taxon>Metazoa</taxon>
        <taxon>Spiralia</taxon>
        <taxon>Gnathifera</taxon>
        <taxon>Rotifera</taxon>
        <taxon>Eurotatoria</taxon>
        <taxon>Bdelloidea</taxon>
        <taxon>Adinetida</taxon>
        <taxon>Adinetidae</taxon>
        <taxon>Adineta</taxon>
    </lineage>
</organism>
<dbReference type="Gene3D" id="1.25.40.10">
    <property type="entry name" value="Tetratricopeptide repeat domain"/>
    <property type="match status" value="2"/>
</dbReference>
<dbReference type="GO" id="GO:0034464">
    <property type="term" value="C:BBSome"/>
    <property type="evidence" value="ECO:0007669"/>
    <property type="project" value="InterPro"/>
</dbReference>
<evidence type="ECO:0000313" key="4">
    <source>
        <dbReference type="Proteomes" id="UP000663832"/>
    </source>
</evidence>
<dbReference type="CDD" id="cd21341">
    <property type="entry name" value="TTC8_N"/>
    <property type="match status" value="1"/>
</dbReference>
<keyword evidence="4" id="KW-1185">Reference proteome</keyword>
<dbReference type="EMBL" id="CAJNOM010001895">
    <property type="protein sequence ID" value="CAF1621773.1"/>
    <property type="molecule type" value="Genomic_DNA"/>
</dbReference>
<evidence type="ECO:0000256" key="1">
    <source>
        <dbReference type="PROSITE-ProRule" id="PRU00339"/>
    </source>
</evidence>
<evidence type="ECO:0000313" key="3">
    <source>
        <dbReference type="EMBL" id="CAF1621773.1"/>
    </source>
</evidence>
<dbReference type="Proteomes" id="UP000663877">
    <property type="component" value="Unassembled WGS sequence"/>
</dbReference>
<dbReference type="AlphaFoldDB" id="A0A816CIK8"/>
<feature type="repeat" description="TPR" evidence="1">
    <location>
        <begin position="389"/>
        <end position="422"/>
    </location>
</feature>
<dbReference type="GO" id="GO:0097730">
    <property type="term" value="C:non-motile cilium"/>
    <property type="evidence" value="ECO:0007669"/>
    <property type="project" value="TreeGrafter"/>
</dbReference>
<keyword evidence="1" id="KW-0802">TPR repeat</keyword>
<dbReference type="InterPro" id="IPR028796">
    <property type="entry name" value="BBS8"/>
</dbReference>
<dbReference type="GO" id="GO:1905515">
    <property type="term" value="P:non-motile cilium assembly"/>
    <property type="evidence" value="ECO:0007669"/>
    <property type="project" value="InterPro"/>
</dbReference>
<evidence type="ECO:0000313" key="2">
    <source>
        <dbReference type="EMBL" id="CAF1423559.1"/>
    </source>
</evidence>
<proteinExistence type="predicted"/>
<dbReference type="EMBL" id="CAJNOI010001568">
    <property type="protein sequence ID" value="CAF1423559.1"/>
    <property type="molecule type" value="Genomic_DNA"/>
</dbReference>